<feature type="region of interest" description="Disordered" evidence="1">
    <location>
        <begin position="208"/>
        <end position="232"/>
    </location>
</feature>
<comment type="caution">
    <text evidence="2">The sequence shown here is derived from an EMBL/GenBank/DDBJ whole genome shotgun (WGS) entry which is preliminary data.</text>
</comment>
<sequence length="316" mass="35791">MALLISSKPAPHHPSGDSKPARVHVPRVNNGGNYCGHNPAGPALDIVRPETSRRRPKILDALHANVGRFYSNPGLLPNVRWCSISRDGCRHDRRRSMRSERREAIIQILRAAVHFVDIVTLHLGRPIPAGFAWVTKAKMRQLTSLSEKRFDRALRDLRESRIVRIYERNKPVPFVEGEFRAEPAIKIFSKHLFGAFGLSQWLQKEQEKAAQRRQAQKAQQQEGQKQKPSGAARARTGLVLDGLVAKIGRISSRKSVTKKISIEQRSEILRERGLAIFEMKLANPDADAATISREVDRTFKTRGIDIDEIQRLTFKD</sequence>
<accession>A0ABS6MY39</accession>
<proteinExistence type="predicted"/>
<evidence type="ECO:0000256" key="1">
    <source>
        <dbReference type="SAM" id="MobiDB-lite"/>
    </source>
</evidence>
<organism evidence="2 3">
    <name type="scientific">Geopseudomonas aromaticivorans</name>
    <dbReference type="NCBI Taxonomy" id="2849492"/>
    <lineage>
        <taxon>Bacteria</taxon>
        <taxon>Pseudomonadati</taxon>
        <taxon>Pseudomonadota</taxon>
        <taxon>Gammaproteobacteria</taxon>
        <taxon>Pseudomonadales</taxon>
        <taxon>Pseudomonadaceae</taxon>
        <taxon>Geopseudomonas</taxon>
    </lineage>
</organism>
<keyword evidence="3" id="KW-1185">Reference proteome</keyword>
<feature type="compositionally biased region" description="Low complexity" evidence="1">
    <location>
        <begin position="212"/>
        <end position="227"/>
    </location>
</feature>
<dbReference type="Proteomes" id="UP000813068">
    <property type="component" value="Unassembled WGS sequence"/>
</dbReference>
<protein>
    <submittedName>
        <fullName evidence="2">Uncharacterized protein</fullName>
    </submittedName>
</protein>
<reference evidence="2 3" key="1">
    <citation type="submission" date="2021-06" db="EMBL/GenBank/DDBJ databases">
        <title>Differences between aerobic and microaerobic xylene degrading microbial communities.</title>
        <authorList>
            <person name="Banerjee S."/>
            <person name="Tancsics A."/>
        </authorList>
    </citation>
    <scope>NUCLEOTIDE SEQUENCE [LARGE SCALE GENOMIC DNA]</scope>
    <source>
        <strain evidence="2 3">MAP12</strain>
    </source>
</reference>
<gene>
    <name evidence="2" type="ORF">KRX52_10855</name>
</gene>
<feature type="region of interest" description="Disordered" evidence="1">
    <location>
        <begin position="1"/>
        <end position="36"/>
    </location>
</feature>
<name>A0ABS6MY39_9GAMM</name>
<evidence type="ECO:0000313" key="2">
    <source>
        <dbReference type="EMBL" id="MBV2133294.1"/>
    </source>
</evidence>
<dbReference type="EMBL" id="JAHRGL010000023">
    <property type="protein sequence ID" value="MBV2133294.1"/>
    <property type="molecule type" value="Genomic_DNA"/>
</dbReference>
<dbReference type="RefSeq" id="WP_217681747.1">
    <property type="nucleotide sequence ID" value="NZ_JAHRGL010000023.1"/>
</dbReference>
<evidence type="ECO:0000313" key="3">
    <source>
        <dbReference type="Proteomes" id="UP000813068"/>
    </source>
</evidence>